<protein>
    <recommendedName>
        <fullName evidence="3">Type II toxin-antitoxin system RelE/ParE family toxin</fullName>
    </recommendedName>
</protein>
<accession>A0A171CEM0</accession>
<keyword evidence="2" id="KW-1185">Reference proteome</keyword>
<proteinExistence type="predicted"/>
<dbReference type="STRING" id="161355.PS9374_02242"/>
<dbReference type="AlphaFoldDB" id="A0A171CEM0"/>
<reference evidence="2" key="2">
    <citation type="submission" date="2016-04" db="EMBL/GenBank/DDBJ databases">
        <title>Planomonospora sphaerica JCM9374 whole genome shotgun sequence.</title>
        <authorList>
            <person name="Suzuki T."/>
            <person name="Dohra H."/>
            <person name="Kodani S."/>
        </authorList>
    </citation>
    <scope>NUCLEOTIDE SEQUENCE [LARGE SCALE GENOMIC DNA]</scope>
    <source>
        <strain evidence="2">JCM 9374</strain>
    </source>
</reference>
<evidence type="ECO:0000313" key="1">
    <source>
        <dbReference type="EMBL" id="GAT66592.1"/>
    </source>
</evidence>
<dbReference type="EMBL" id="BDCX01000004">
    <property type="protein sequence ID" value="GAT66592.1"/>
    <property type="molecule type" value="Genomic_DNA"/>
</dbReference>
<comment type="caution">
    <text evidence="1">The sequence shown here is derived from an EMBL/GenBank/DDBJ whole genome shotgun (WGS) entry which is preliminary data.</text>
</comment>
<evidence type="ECO:0000313" key="2">
    <source>
        <dbReference type="Proteomes" id="UP000077701"/>
    </source>
</evidence>
<dbReference type="Proteomes" id="UP000077701">
    <property type="component" value="Unassembled WGS sequence"/>
</dbReference>
<reference evidence="1 2" key="1">
    <citation type="journal article" date="2016" name="Genome Announc.">
        <title>Draft Genome Sequence of Planomonospora sphaerica JCM9374, a Rare Actinomycete.</title>
        <authorList>
            <person name="Dohra H."/>
            <person name="Suzuki T."/>
            <person name="Inoue Y."/>
            <person name="Kodani S."/>
        </authorList>
    </citation>
    <scope>NUCLEOTIDE SEQUENCE [LARGE SCALE GENOMIC DNA]</scope>
    <source>
        <strain evidence="1 2">JCM 9374</strain>
    </source>
</reference>
<name>A0A171CEM0_9ACTN</name>
<sequence>MARYTVFLDHEAALAASAMPDRVLKEIVSVLGTLAEDPYPGSDMLDPEGPQTERLVVGESVVMTLVINESAHEINVLGVIWTG</sequence>
<evidence type="ECO:0008006" key="3">
    <source>
        <dbReference type="Google" id="ProtNLM"/>
    </source>
</evidence>
<gene>
    <name evidence="1" type="ORF">PS9374_02242</name>
</gene>
<organism evidence="1 2">
    <name type="scientific">Planomonospora sphaerica</name>
    <dbReference type="NCBI Taxonomy" id="161355"/>
    <lineage>
        <taxon>Bacteria</taxon>
        <taxon>Bacillati</taxon>
        <taxon>Actinomycetota</taxon>
        <taxon>Actinomycetes</taxon>
        <taxon>Streptosporangiales</taxon>
        <taxon>Streptosporangiaceae</taxon>
        <taxon>Planomonospora</taxon>
    </lineage>
</organism>